<comment type="similarity">
    <text evidence="2">Belongs to the class-I pyridoxal-phosphate-dependent aminotransferase family.</text>
</comment>
<reference evidence="7 8" key="1">
    <citation type="submission" date="2018-06" db="EMBL/GenBank/DDBJ databases">
        <title>Whole genome sequencing of a novel hydrocarbon degrading bacterial strain, PW21 isolated from oil contaminated produced water sample.</title>
        <authorList>
            <person name="Nagkirti P."/>
            <person name="Shaikh A."/>
            <person name="Gowdaman V."/>
            <person name="Engineer A.E."/>
            <person name="Dagar S."/>
            <person name="Dhakephalkar P.K."/>
        </authorList>
    </citation>
    <scope>NUCLEOTIDE SEQUENCE [LARGE SCALE GENOMIC DNA]</scope>
    <source>
        <strain evidence="7 8">PW21</strain>
    </source>
</reference>
<dbReference type="AlphaFoldDB" id="A0A2W5WX49"/>
<dbReference type="GO" id="GO:0008483">
    <property type="term" value="F:transaminase activity"/>
    <property type="evidence" value="ECO:0007669"/>
    <property type="project" value="UniProtKB-KW"/>
</dbReference>
<dbReference type="PANTHER" id="PTHR46383:SF2">
    <property type="entry name" value="AMINOTRANSFERASE"/>
    <property type="match status" value="1"/>
</dbReference>
<dbReference type="InterPro" id="IPR015421">
    <property type="entry name" value="PyrdxlP-dep_Trfase_major"/>
</dbReference>
<keyword evidence="8" id="KW-1185">Reference proteome</keyword>
<evidence type="ECO:0000256" key="2">
    <source>
        <dbReference type="ARBA" id="ARBA00007441"/>
    </source>
</evidence>
<dbReference type="InterPro" id="IPR004839">
    <property type="entry name" value="Aminotransferase_I/II_large"/>
</dbReference>
<comment type="cofactor">
    <cofactor evidence="1">
        <name>pyridoxal 5'-phosphate</name>
        <dbReference type="ChEBI" id="CHEBI:597326"/>
    </cofactor>
</comment>
<dbReference type="InterPro" id="IPR050596">
    <property type="entry name" value="AspAT/PAT-like"/>
</dbReference>
<evidence type="ECO:0000256" key="5">
    <source>
        <dbReference type="ARBA" id="ARBA00022898"/>
    </source>
</evidence>
<dbReference type="GO" id="GO:0030170">
    <property type="term" value="F:pyridoxal phosphate binding"/>
    <property type="evidence" value="ECO:0007669"/>
    <property type="project" value="InterPro"/>
</dbReference>
<dbReference type="GO" id="GO:0006520">
    <property type="term" value="P:amino acid metabolic process"/>
    <property type="evidence" value="ECO:0007669"/>
    <property type="project" value="InterPro"/>
</dbReference>
<evidence type="ECO:0000256" key="4">
    <source>
        <dbReference type="ARBA" id="ARBA00022679"/>
    </source>
</evidence>
<keyword evidence="5" id="KW-0663">Pyridoxal phosphate</keyword>
<dbReference type="SUPFAM" id="SSF53383">
    <property type="entry name" value="PLP-dependent transferases"/>
    <property type="match status" value="1"/>
</dbReference>
<name>A0A2W5WX49_9MICO</name>
<evidence type="ECO:0000256" key="1">
    <source>
        <dbReference type="ARBA" id="ARBA00001933"/>
    </source>
</evidence>
<dbReference type="RefSeq" id="WP_111251479.1">
    <property type="nucleotide sequence ID" value="NZ_QKWH01000010.1"/>
</dbReference>
<comment type="caution">
    <text evidence="7">The sequence shown here is derived from an EMBL/GenBank/DDBJ whole genome shotgun (WGS) entry which is preliminary data.</text>
</comment>
<protein>
    <submittedName>
        <fullName evidence="7">Beta-methylarginine biosynthesis bifunctional aminotransferase</fullName>
    </submittedName>
</protein>
<evidence type="ECO:0000313" key="8">
    <source>
        <dbReference type="Proteomes" id="UP000248783"/>
    </source>
</evidence>
<dbReference type="Gene3D" id="3.40.640.10">
    <property type="entry name" value="Type I PLP-dependent aspartate aminotransferase-like (Major domain)"/>
    <property type="match status" value="1"/>
</dbReference>
<sequence length="371" mass="40072">MTAAPSRGVSALQRRLSHAEERPGRDWTVLVENVPEWPEGTAPLPSADVVRAAALTYQPSQGLVELRAALVNREQLVNGESGLTVEHFLVTNGAMHAIGLVLRTLAARGFRTVLAEEPVFRGVYDAVTDAGLSLHTVGPDGWDEDWPQDDLTALYVNLPANPTGRVLTPDALRRVERAASQGVPIVFDAVYDAFSFAPDRLPSPVALAVASPDVFVVNSMSKNYGRPGDRVGWIVAHEASVAQIVPRLEWETVSINSVVQYAALDVVEHGNDALVGAVRQGREHYAQLVAGHPVLDVPIPPGGTQLWLPLGVDDVEAFADHALDMGLVLTTSANYFPSPEGYIRFPTGISPRTMRRAVDALDLALRRWGGR</sequence>
<dbReference type="InterPro" id="IPR030898">
    <property type="entry name" value="3metArgNH2trans"/>
</dbReference>
<feature type="domain" description="Aminotransferase class I/classII large" evidence="6">
    <location>
        <begin position="55"/>
        <end position="361"/>
    </location>
</feature>
<dbReference type="CDD" id="cd00609">
    <property type="entry name" value="AAT_like"/>
    <property type="match status" value="1"/>
</dbReference>
<dbReference type="EMBL" id="QKWH01000010">
    <property type="protein sequence ID" value="PZR52365.1"/>
    <property type="molecule type" value="Genomic_DNA"/>
</dbReference>
<dbReference type="InterPro" id="IPR015424">
    <property type="entry name" value="PyrdxlP-dep_Trfase"/>
</dbReference>
<evidence type="ECO:0000256" key="3">
    <source>
        <dbReference type="ARBA" id="ARBA00022576"/>
    </source>
</evidence>
<evidence type="ECO:0000313" key="7">
    <source>
        <dbReference type="EMBL" id="PZR52365.1"/>
    </source>
</evidence>
<proteinExistence type="inferred from homology"/>
<dbReference type="PANTHER" id="PTHR46383">
    <property type="entry name" value="ASPARTATE AMINOTRANSFERASE"/>
    <property type="match status" value="1"/>
</dbReference>
<gene>
    <name evidence="7" type="ORF">DNL40_11855</name>
</gene>
<keyword evidence="4 7" id="KW-0808">Transferase</keyword>
<keyword evidence="3 7" id="KW-0032">Aminotransferase</keyword>
<organism evidence="7 8">
    <name type="scientific">Xylanimonas oleitrophica</name>
    <dbReference type="NCBI Taxonomy" id="2607479"/>
    <lineage>
        <taxon>Bacteria</taxon>
        <taxon>Bacillati</taxon>
        <taxon>Actinomycetota</taxon>
        <taxon>Actinomycetes</taxon>
        <taxon>Micrococcales</taxon>
        <taxon>Promicromonosporaceae</taxon>
        <taxon>Xylanimonas</taxon>
    </lineage>
</organism>
<accession>A0A2W5WX49</accession>
<dbReference type="NCBIfam" id="TIGR04544">
    <property type="entry name" value="3metArgNH2trans"/>
    <property type="match status" value="1"/>
</dbReference>
<evidence type="ECO:0000259" key="6">
    <source>
        <dbReference type="Pfam" id="PF00155"/>
    </source>
</evidence>
<dbReference type="Proteomes" id="UP000248783">
    <property type="component" value="Unassembled WGS sequence"/>
</dbReference>
<dbReference type="Pfam" id="PF00155">
    <property type="entry name" value="Aminotran_1_2"/>
    <property type="match status" value="1"/>
</dbReference>